<evidence type="ECO:0000256" key="1">
    <source>
        <dbReference type="ARBA" id="ARBA00023015"/>
    </source>
</evidence>
<dbReference type="Pfam" id="PF03704">
    <property type="entry name" value="BTAD"/>
    <property type="match status" value="1"/>
</dbReference>
<name>A0ABW4GH24_9ACTN</name>
<accession>A0ABW4GH24</accession>
<dbReference type="SMART" id="SM01043">
    <property type="entry name" value="BTAD"/>
    <property type="match status" value="1"/>
</dbReference>
<dbReference type="InterPro" id="IPR001867">
    <property type="entry name" value="OmpR/PhoB-type_DNA-bd"/>
</dbReference>
<dbReference type="SMART" id="SM00862">
    <property type="entry name" value="Trans_reg_C"/>
    <property type="match status" value="1"/>
</dbReference>
<evidence type="ECO:0000313" key="7">
    <source>
        <dbReference type="Proteomes" id="UP001597097"/>
    </source>
</evidence>
<sequence length="1069" mass="116724">MQETDHGVEFRLLGPVGIWKGDHRLGPVTAQQRTVLAMLSLDPERVVSVDRLVTALWRGEPPALARNAVQGCVSRIRRVLATAGPAEARLTTSRHGYCLMTERRTVDLHRFRELVREAEKSEPAKAYELLRTGLRLWRGTALSDVAGSWLPDIVAPGLEEERLATVEQRVALDLLLGRHREIVDELSALVAEFPLRERLASLLLTALYRSERRVDALAAFQRVRRQFADELGIEPGDELQRAHQAILNGQEPLRELSTSLVTPAAISQPYVGRRAELAAVTALSGGVVLVSGEPGAGKTAFIEQVRAALTVQGWAVGWGRCPEHEGAPAGWAWAELLRELAGRFPPGDPEALAPLLSDVPVSGDVPGARFRLHRAVSAFAASIGRPLLLVLDDLHRADAETLAILTHVIGESAGLPILVVGSYRHTEPNEHLADVLAAIAAREPLRVRLDGLSEPEVGELVTATCGSPAAPETVAEIAERTGGNPFFVRETARLLDAEGATAIPAGVRDVLRRRVARLPEQAQTILRHGAVIGRESDVDVLTAVSGADEEAVLAAIEAGLVTGLLTEPEPGRLRFAHVLIRDTLYDDLSRVRRARLHLRVARAIEEHDPDDVAALAHHYTASAADPAGAVRFSRLAAEQAERRFAHHEAAALWQQALDAFDGDPRERLELTLSLVAALTSTGQLVKARTHRERAIREAMPLGDPDLLARVIVSFDVPTFWSNREYGTLDTDLIDAVEEALSRLPPGDGGTRCRLLTTLAFELEGEPTERGYLASQEAVAMARRLGDRHLLVLALNGRFHQSFRYGGQEERLEIGAELVSLADGDVTVEVLGRLMLMQAAINQAEFGVADREAARVHHLAELYDIPLAHAAVGFYHGLRAALAEDYEQAESRWRAAAELSGRLGMWQHEAGLLLLARYGMYLIRGDLTPMLPDLRYFATEGPWQEQCVELYALALCHAGRVEEARAVLADRLPRIRPDYFWHLLTAVRGLLGVAIGDRGRVEEAYERLLPVSVEPVGSTGYLAVWPTAQVLGDLAACLGRPVQPHYREALAVAERAGVRPWIDAARAALA</sequence>
<dbReference type="PANTHER" id="PTHR35807">
    <property type="entry name" value="TRANSCRIPTIONAL REGULATOR REDD-RELATED"/>
    <property type="match status" value="1"/>
</dbReference>
<feature type="domain" description="OmpR/PhoB-type" evidence="5">
    <location>
        <begin position="1"/>
        <end position="101"/>
    </location>
</feature>
<dbReference type="InterPro" id="IPR005158">
    <property type="entry name" value="BTAD"/>
</dbReference>
<dbReference type="InterPro" id="IPR051677">
    <property type="entry name" value="AfsR-DnrI-RedD_regulator"/>
</dbReference>
<dbReference type="RefSeq" id="WP_219539931.1">
    <property type="nucleotide sequence ID" value="NZ_JAHKRM010000098.1"/>
</dbReference>
<proteinExistence type="predicted"/>
<dbReference type="Pfam" id="PF13191">
    <property type="entry name" value="AAA_16"/>
    <property type="match status" value="1"/>
</dbReference>
<dbReference type="PANTHER" id="PTHR35807:SF1">
    <property type="entry name" value="TRANSCRIPTIONAL REGULATOR REDD"/>
    <property type="match status" value="1"/>
</dbReference>
<dbReference type="Proteomes" id="UP001597097">
    <property type="component" value="Unassembled WGS sequence"/>
</dbReference>
<organism evidence="6 7">
    <name type="scientific">Nonomuraea guangzhouensis</name>
    <dbReference type="NCBI Taxonomy" id="1291555"/>
    <lineage>
        <taxon>Bacteria</taxon>
        <taxon>Bacillati</taxon>
        <taxon>Actinomycetota</taxon>
        <taxon>Actinomycetes</taxon>
        <taxon>Streptosporangiales</taxon>
        <taxon>Streptosporangiaceae</taxon>
        <taxon>Nonomuraea</taxon>
    </lineage>
</organism>
<evidence type="ECO:0000256" key="4">
    <source>
        <dbReference type="PROSITE-ProRule" id="PRU01091"/>
    </source>
</evidence>
<evidence type="ECO:0000259" key="5">
    <source>
        <dbReference type="PROSITE" id="PS51755"/>
    </source>
</evidence>
<keyword evidence="7" id="KW-1185">Reference proteome</keyword>
<feature type="DNA-binding region" description="OmpR/PhoB-type" evidence="4">
    <location>
        <begin position="1"/>
        <end position="101"/>
    </location>
</feature>
<gene>
    <name evidence="6" type="ORF">ACFSJ0_33750</name>
</gene>
<dbReference type="PROSITE" id="PS51755">
    <property type="entry name" value="OMPR_PHOB"/>
    <property type="match status" value="1"/>
</dbReference>
<evidence type="ECO:0000256" key="3">
    <source>
        <dbReference type="ARBA" id="ARBA00023163"/>
    </source>
</evidence>
<keyword evidence="1" id="KW-0805">Transcription regulation</keyword>
<dbReference type="EMBL" id="JBHUCM010000031">
    <property type="protein sequence ID" value="MFD1542057.1"/>
    <property type="molecule type" value="Genomic_DNA"/>
</dbReference>
<dbReference type="CDD" id="cd15831">
    <property type="entry name" value="BTAD"/>
    <property type="match status" value="1"/>
</dbReference>
<evidence type="ECO:0000256" key="2">
    <source>
        <dbReference type="ARBA" id="ARBA00023125"/>
    </source>
</evidence>
<protein>
    <submittedName>
        <fullName evidence="6">BTAD domain-containing putative transcriptional regulator</fullName>
    </submittedName>
</protein>
<reference evidence="7" key="1">
    <citation type="journal article" date="2019" name="Int. J. Syst. Evol. Microbiol.">
        <title>The Global Catalogue of Microorganisms (GCM) 10K type strain sequencing project: providing services to taxonomists for standard genome sequencing and annotation.</title>
        <authorList>
            <consortium name="The Broad Institute Genomics Platform"/>
            <consortium name="The Broad Institute Genome Sequencing Center for Infectious Disease"/>
            <person name="Wu L."/>
            <person name="Ma J."/>
        </authorList>
    </citation>
    <scope>NUCLEOTIDE SEQUENCE [LARGE SCALE GENOMIC DNA]</scope>
    <source>
        <strain evidence="7">CGMCC 1.15399</strain>
    </source>
</reference>
<dbReference type="Pfam" id="PF00486">
    <property type="entry name" value="Trans_reg_C"/>
    <property type="match status" value="1"/>
</dbReference>
<comment type="caution">
    <text evidence="6">The sequence shown here is derived from an EMBL/GenBank/DDBJ whole genome shotgun (WGS) entry which is preliminary data.</text>
</comment>
<dbReference type="InterPro" id="IPR041664">
    <property type="entry name" value="AAA_16"/>
</dbReference>
<evidence type="ECO:0000313" key="6">
    <source>
        <dbReference type="EMBL" id="MFD1542057.1"/>
    </source>
</evidence>
<keyword evidence="2 4" id="KW-0238">DNA-binding</keyword>
<keyword evidence="3" id="KW-0804">Transcription</keyword>